<dbReference type="EMBL" id="UOGL01000422">
    <property type="protein sequence ID" value="VAX40295.1"/>
    <property type="molecule type" value="Genomic_DNA"/>
</dbReference>
<feature type="transmembrane region" description="Helical" evidence="2">
    <location>
        <begin position="94"/>
        <end position="111"/>
    </location>
</feature>
<accession>A0A3B1E3L9</accession>
<feature type="compositionally biased region" description="Polar residues" evidence="1">
    <location>
        <begin position="1"/>
        <end position="11"/>
    </location>
</feature>
<dbReference type="InterPro" id="IPR036691">
    <property type="entry name" value="Endo/exonu/phosph_ase_sf"/>
</dbReference>
<evidence type="ECO:0000256" key="1">
    <source>
        <dbReference type="SAM" id="MobiDB-lite"/>
    </source>
</evidence>
<keyword evidence="2" id="KW-0812">Transmembrane</keyword>
<feature type="non-terminal residue" evidence="4">
    <location>
        <position position="1"/>
    </location>
</feature>
<dbReference type="AlphaFoldDB" id="A0A3B1E3L9"/>
<dbReference type="InterPro" id="IPR005135">
    <property type="entry name" value="Endo/exonuclease/phosphatase"/>
</dbReference>
<feature type="transmembrane region" description="Helical" evidence="2">
    <location>
        <begin position="67"/>
        <end position="87"/>
    </location>
</feature>
<sequence length="364" mass="41580">PPLTSPTQQSEDPPKKKRKRVPILKKKPHKGRWVGLLSLVYLAIILLVWYCIASISEEWWFSTALTYLPRAPWLLPAVILLVCSVVIHRKSIPFNVVSIIIVLWLIMEFNIPSGAVAGFSKRENLVIVSCNIQDYEPNFRKVLNEIIRQDPDVIAFQEARRIHPAFLEQYPDWHSLVVEQFVVCSRYPIKKIGTCESRAFQRVTALAVEIETPQGTIRLVNTHLMTARKGLIELSLGAIFSGEGPEEVEHFQRTREEEASDTWLFVSGISSESPLIIVGDFNMPSSSSIYEKNWSGYTNAFLATNWGYGYTSPCKSHRLWLEDTPWLRIDHILTNAHWQVHSCDIGKTNGSDHRFISARISLRD</sequence>
<organism evidence="4">
    <name type="scientific">hydrothermal vent metagenome</name>
    <dbReference type="NCBI Taxonomy" id="652676"/>
    <lineage>
        <taxon>unclassified sequences</taxon>
        <taxon>metagenomes</taxon>
        <taxon>ecological metagenomes</taxon>
    </lineage>
</organism>
<feature type="transmembrane region" description="Helical" evidence="2">
    <location>
        <begin position="33"/>
        <end position="55"/>
    </location>
</feature>
<feature type="domain" description="Endonuclease/exonuclease/phosphatase" evidence="3">
    <location>
        <begin position="130"/>
        <end position="353"/>
    </location>
</feature>
<keyword evidence="2" id="KW-1133">Transmembrane helix</keyword>
<dbReference type="GO" id="GO:0003824">
    <property type="term" value="F:catalytic activity"/>
    <property type="evidence" value="ECO:0007669"/>
    <property type="project" value="InterPro"/>
</dbReference>
<protein>
    <recommendedName>
        <fullName evidence="3">Endonuclease/exonuclease/phosphatase domain-containing protein</fullName>
    </recommendedName>
</protein>
<name>A0A3B1E3L9_9ZZZZ</name>
<evidence type="ECO:0000259" key="3">
    <source>
        <dbReference type="Pfam" id="PF03372"/>
    </source>
</evidence>
<evidence type="ECO:0000256" key="2">
    <source>
        <dbReference type="SAM" id="Phobius"/>
    </source>
</evidence>
<evidence type="ECO:0000313" key="4">
    <source>
        <dbReference type="EMBL" id="VAX40295.1"/>
    </source>
</evidence>
<dbReference type="SUPFAM" id="SSF56219">
    <property type="entry name" value="DNase I-like"/>
    <property type="match status" value="1"/>
</dbReference>
<gene>
    <name evidence="4" type="ORF">MNBD_PLANCTO02-2182</name>
</gene>
<proteinExistence type="predicted"/>
<dbReference type="Pfam" id="PF03372">
    <property type="entry name" value="Exo_endo_phos"/>
    <property type="match status" value="1"/>
</dbReference>
<dbReference type="Gene3D" id="3.60.10.10">
    <property type="entry name" value="Endonuclease/exonuclease/phosphatase"/>
    <property type="match status" value="1"/>
</dbReference>
<feature type="region of interest" description="Disordered" evidence="1">
    <location>
        <begin position="1"/>
        <end position="20"/>
    </location>
</feature>
<keyword evidence="2" id="KW-0472">Membrane</keyword>
<reference evidence="4" key="1">
    <citation type="submission" date="2018-06" db="EMBL/GenBank/DDBJ databases">
        <authorList>
            <person name="Zhirakovskaya E."/>
        </authorList>
    </citation>
    <scope>NUCLEOTIDE SEQUENCE</scope>
</reference>